<dbReference type="AlphaFoldDB" id="A0A1U7EU58"/>
<dbReference type="Proteomes" id="UP000002698">
    <property type="component" value="Chromosome"/>
</dbReference>
<dbReference type="EMBL" id="CR936257">
    <property type="protein sequence ID" value="CAI48467.1"/>
    <property type="molecule type" value="Genomic_DNA"/>
</dbReference>
<dbReference type="Pfam" id="PF24376">
    <property type="entry name" value="DUF7532"/>
    <property type="match status" value="1"/>
</dbReference>
<name>A0A1U7EU58_NATPD</name>
<evidence type="ECO:0000313" key="1">
    <source>
        <dbReference type="EMBL" id="CAI48467.1"/>
    </source>
</evidence>
<reference evidence="1 2" key="1">
    <citation type="journal article" date="2005" name="Genome Res.">
        <title>Living with two extremes: conclusions from the genome sequence of Natronomonas pharaonis.</title>
        <authorList>
            <person name="Falb M."/>
            <person name="Pfeiffer F."/>
            <person name="Palm P."/>
            <person name="Rodewald K."/>
            <person name="Hickmann V."/>
            <person name="Tittor J."/>
            <person name="Oesterhelt D."/>
        </authorList>
    </citation>
    <scope>NUCLEOTIDE SEQUENCE [LARGE SCALE GENOMIC DNA]</scope>
    <source>
        <strain evidence="2">ATCC 35678 / DSM 2160 / CIP 103997 / JCM 8858 / NBRC 14720 / NCIMB 2260 / Gabara</strain>
    </source>
</reference>
<dbReference type="eggNOG" id="arCOG06312">
    <property type="taxonomic scope" value="Archaea"/>
</dbReference>
<dbReference type="EnsemblBacteria" id="CAI48467">
    <property type="protein sequence ID" value="CAI48467"/>
    <property type="gene ID" value="NP_0752A"/>
</dbReference>
<dbReference type="GeneID" id="3700952"/>
<dbReference type="OrthoDB" id="199125at2157"/>
<evidence type="ECO:0000313" key="2">
    <source>
        <dbReference type="Proteomes" id="UP000002698"/>
    </source>
</evidence>
<accession>A0A1U7EU58</accession>
<organism evidence="1 2">
    <name type="scientific">Natronomonas pharaonis (strain ATCC 35678 / DSM 2160 / CIP 103997 / JCM 8858 / NBRC 14720 / NCIMB 2260 / Gabara)</name>
    <name type="common">Halobacterium pharaonis</name>
    <dbReference type="NCBI Taxonomy" id="348780"/>
    <lineage>
        <taxon>Archaea</taxon>
        <taxon>Methanobacteriati</taxon>
        <taxon>Methanobacteriota</taxon>
        <taxon>Stenosarchaea group</taxon>
        <taxon>Halobacteria</taxon>
        <taxon>Halobacteriales</taxon>
        <taxon>Natronomonadaceae</taxon>
        <taxon>Natronomonas</taxon>
    </lineage>
</organism>
<dbReference type="KEGG" id="nph:NP_0752A"/>
<dbReference type="STRING" id="348780.NP_0752A"/>
<dbReference type="RefSeq" id="WP_011322103.1">
    <property type="nucleotide sequence ID" value="NC_007426.1"/>
</dbReference>
<dbReference type="InterPro" id="IPR055954">
    <property type="entry name" value="DUF7532"/>
</dbReference>
<gene>
    <name evidence="1" type="ordered locus">NP_0752A</name>
</gene>
<protein>
    <submittedName>
        <fullName evidence="1">Uncharacterized protein</fullName>
    </submittedName>
</protein>
<proteinExistence type="predicted"/>
<dbReference type="HOGENOM" id="CLU_1998685_0_0_2"/>
<sequence>MHFDQRTQAALRDAGLDTDEIADISTAVTESTAEAADDIEAFFEGLDTVYSDMDMAHSSADSPEHGLEYVDLYTHADELRGYIKFDGWGAYVEDGRVLSESVVELTLGPTVHDRVRFAADRDEL</sequence>
<keyword evidence="2" id="KW-1185">Reference proteome</keyword>